<sequence length="222" mass="25125">MTFSRCDWVAKKIDTALRLCAGECGGSYAEGVIILSAAISAMAAEAWPGSGIDKMRFVEIIKDYCDAKLNPTRISVPLLIGRLRDDNKITEADALRKKFMDYQKTRMLTGNDVDRTEAEILSLCSSLSLKEIRRFSYAGVFYEEVRSGFVHEYRPGKKADSWAIAATEDDEISYGNWMNDPDRHIHFPVHWIAKVAKSVAEVADRIASRFPFSRPTMWWLEG</sequence>
<dbReference type="KEGG" id="slim:SCL_0822"/>
<dbReference type="EMBL" id="AP014879">
    <property type="protein sequence ID" value="BAV33142.1"/>
    <property type="molecule type" value="Genomic_DNA"/>
</dbReference>
<name>A0A1B4XEC3_9GAMM</name>
<dbReference type="AlphaFoldDB" id="A0A1B4XEC3"/>
<evidence type="ECO:0000313" key="2">
    <source>
        <dbReference type="Proteomes" id="UP000243180"/>
    </source>
</evidence>
<dbReference type="OrthoDB" id="1803666at2"/>
<reference evidence="1 2" key="1">
    <citation type="submission" date="2015-05" db="EMBL/GenBank/DDBJ databases">
        <title>Complete genome sequence of a sulfur-oxidizing gammaproteobacterium strain HA5.</title>
        <authorList>
            <person name="Miura A."/>
            <person name="Kojima H."/>
            <person name="Fukui M."/>
        </authorList>
    </citation>
    <scope>NUCLEOTIDE SEQUENCE [LARGE SCALE GENOMIC DNA]</scope>
    <source>
        <strain evidence="1 2">HA5</strain>
    </source>
</reference>
<proteinExistence type="predicted"/>
<evidence type="ECO:0000313" key="1">
    <source>
        <dbReference type="EMBL" id="BAV33142.1"/>
    </source>
</evidence>
<keyword evidence="2" id="KW-1185">Reference proteome</keyword>
<accession>A0A1B4XEC3</accession>
<protein>
    <submittedName>
        <fullName evidence="1">Uncharacterized protein</fullName>
    </submittedName>
</protein>
<organism evidence="1 2">
    <name type="scientific">Sulfuricaulis limicola</name>
    <dbReference type="NCBI Taxonomy" id="1620215"/>
    <lineage>
        <taxon>Bacteria</taxon>
        <taxon>Pseudomonadati</taxon>
        <taxon>Pseudomonadota</taxon>
        <taxon>Gammaproteobacteria</taxon>
        <taxon>Acidiferrobacterales</taxon>
        <taxon>Acidiferrobacteraceae</taxon>
        <taxon>Sulfuricaulis</taxon>
    </lineage>
</organism>
<gene>
    <name evidence="1" type="ORF">SCL_0822</name>
</gene>
<dbReference type="InParanoid" id="A0A1B4XEC3"/>
<dbReference type="RefSeq" id="WP_148664971.1">
    <property type="nucleotide sequence ID" value="NZ_AP014879.1"/>
</dbReference>
<dbReference type="Proteomes" id="UP000243180">
    <property type="component" value="Chromosome"/>
</dbReference>